<evidence type="ECO:0000256" key="1">
    <source>
        <dbReference type="SAM" id="Coils"/>
    </source>
</evidence>
<proteinExistence type="predicted"/>
<comment type="caution">
    <text evidence="4">The sequence shown here is derived from an EMBL/GenBank/DDBJ whole genome shotgun (WGS) entry which is preliminary data.</text>
</comment>
<feature type="signal peptide" evidence="2">
    <location>
        <begin position="1"/>
        <end position="26"/>
    </location>
</feature>
<organism evidence="4 5">
    <name type="scientific">Didymodactylos carnosus</name>
    <dbReference type="NCBI Taxonomy" id="1234261"/>
    <lineage>
        <taxon>Eukaryota</taxon>
        <taxon>Metazoa</taxon>
        <taxon>Spiralia</taxon>
        <taxon>Gnathifera</taxon>
        <taxon>Rotifera</taxon>
        <taxon>Eurotatoria</taxon>
        <taxon>Bdelloidea</taxon>
        <taxon>Philodinida</taxon>
        <taxon>Philodinidae</taxon>
        <taxon>Didymodactylos</taxon>
    </lineage>
</organism>
<name>A0A8S2S8Z4_9BILA</name>
<reference evidence="4" key="1">
    <citation type="submission" date="2021-02" db="EMBL/GenBank/DDBJ databases">
        <authorList>
            <person name="Nowell W R."/>
        </authorList>
    </citation>
    <scope>NUCLEOTIDE SEQUENCE</scope>
</reference>
<evidence type="ECO:0000313" key="3">
    <source>
        <dbReference type="EMBL" id="CAF1398904.1"/>
    </source>
</evidence>
<dbReference type="Proteomes" id="UP000677228">
    <property type="component" value="Unassembled WGS sequence"/>
</dbReference>
<keyword evidence="1" id="KW-0175">Coiled coil</keyword>
<gene>
    <name evidence="3" type="ORF">OVA965_LOCUS32946</name>
    <name evidence="4" type="ORF">TMI583_LOCUS33821</name>
</gene>
<dbReference type="Proteomes" id="UP000682733">
    <property type="component" value="Unassembled WGS sequence"/>
</dbReference>
<feature type="chain" id="PRO_5036273799" evidence="2">
    <location>
        <begin position="27"/>
        <end position="764"/>
    </location>
</feature>
<feature type="coiled-coil region" evidence="1">
    <location>
        <begin position="268"/>
        <end position="302"/>
    </location>
</feature>
<dbReference type="EMBL" id="CAJNOK010026152">
    <property type="protein sequence ID" value="CAF1398904.1"/>
    <property type="molecule type" value="Genomic_DNA"/>
</dbReference>
<evidence type="ECO:0000256" key="2">
    <source>
        <dbReference type="SAM" id="SignalP"/>
    </source>
</evidence>
<dbReference type="PANTHER" id="PTHR33488:SF2">
    <property type="entry name" value="EARLY ENDOSOME ANTIGEN 1-LIKE"/>
    <property type="match status" value="1"/>
</dbReference>
<evidence type="ECO:0000313" key="5">
    <source>
        <dbReference type="Proteomes" id="UP000682733"/>
    </source>
</evidence>
<evidence type="ECO:0000313" key="4">
    <source>
        <dbReference type="EMBL" id="CAF4206346.1"/>
    </source>
</evidence>
<dbReference type="EMBL" id="CAJOBA010047875">
    <property type="protein sequence ID" value="CAF4206346.1"/>
    <property type="molecule type" value="Genomic_DNA"/>
</dbReference>
<accession>A0A8S2S8Z4</accession>
<dbReference type="AlphaFoldDB" id="A0A8S2S8Z4"/>
<sequence length="764" mass="87056">MLRNQRRWLITVVCLSYLSIVDRYQAHSLTTNVSPSNSPADSFMDKIENINFLFVDDDNSSNNGSNQVMIIRNRRDTLSSSLTDWAKTDDKQLIHQSEIDMPWQKFIVSGPVGVNLLGQLMVLSTKLDFSFRDSAPNYTYRYVRHPNSFRATLVQIANDGWKAFLQAHTNMNKIQLYMQLIPGHVNTSLKLLMFPSTRLLERLLPKTLNTIEHIGKACVQLAIATEAKFKNTLDLLGEVIELTERSRGVKTQKLKQTQIEYNLTLIEKEDANKLAEQIRKRYNEARETVKIAQDEYRKALREIPTGMMAFFRDLGGEVVYVVNSIGDLISSSNKNRQGVSYSATPRVESSLATKQAFIIVKPFADSLDKLIQKVNIIFQKPADKKQKSISKSSNNNNTSDELSVFKIAFKMFFNRLQSGKSNDIKVKAINIFRNVIQLTDDIIKEWKAFTFGEKVDQNVISKIQSRLDEATKELRPLVTASELNSDGGTSRRPNHIDVGSGVNSNINNEKIKAQLAQNRLYRAEQRYDAMLLQLKEQEQEMTKIMMRIASLDLTIVDYKQVLELLRDAMGLLANIKEQWSNMALFFAEISTRAQIALNGTLVPFLNIARDTHSTILEYRDFTREERAFCIKQLKQEAIGILNEASLLYIMSKTYVDVSSQHLMQRLAGLSKLLTAKDDHERNQLNNQLSIDTKLTQQHVTHLAIKRRQAYHDAVIKRQTELTQIIDSLGGSSETDIKVISDGEKILDTLEVNDEVQPDSVDFSL</sequence>
<feature type="coiled-coil region" evidence="1">
    <location>
        <begin position="506"/>
        <end position="540"/>
    </location>
</feature>
<protein>
    <submittedName>
        <fullName evidence="4">Uncharacterized protein</fullName>
    </submittedName>
</protein>
<dbReference type="PANTHER" id="PTHR33488">
    <property type="entry name" value="ZGC:162509"/>
    <property type="match status" value="1"/>
</dbReference>
<keyword evidence="2" id="KW-0732">Signal</keyword>